<comment type="cofactor">
    <cofactor evidence="2">
        <name>Mn(2+)</name>
        <dbReference type="ChEBI" id="CHEBI:29035"/>
    </cofactor>
    <text evidence="2">The Mn(2+) ion enhances activity.</text>
</comment>
<dbReference type="Proteomes" id="UP000268059">
    <property type="component" value="Chromosome"/>
</dbReference>
<dbReference type="EMBL" id="AP019309">
    <property type="protein sequence ID" value="BBH27615.1"/>
    <property type="molecule type" value="Genomic_DNA"/>
</dbReference>
<dbReference type="PANTHER" id="PTHR11014">
    <property type="entry name" value="PEPTIDASE M20 FAMILY MEMBER"/>
    <property type="match status" value="1"/>
</dbReference>
<feature type="binding site" evidence="2">
    <location>
        <position position="153"/>
    </location>
    <ligand>
        <name>Mn(2+)</name>
        <dbReference type="ChEBI" id="CHEBI:29035"/>
        <label>2</label>
    </ligand>
</feature>
<dbReference type="Pfam" id="PF07687">
    <property type="entry name" value="M20_dimer"/>
    <property type="match status" value="1"/>
</dbReference>
<keyword evidence="2" id="KW-0464">Manganese</keyword>
<name>A0A3G9JGV8_9FIRM</name>
<proteinExistence type="predicted"/>
<keyword evidence="2" id="KW-0479">Metal-binding</keyword>
<dbReference type="NCBIfam" id="TIGR01891">
    <property type="entry name" value="amidohydrolases"/>
    <property type="match status" value="1"/>
</dbReference>
<evidence type="ECO:0000313" key="4">
    <source>
        <dbReference type="EMBL" id="BBH27615.1"/>
    </source>
</evidence>
<feature type="domain" description="Peptidase M20 dimerisation" evidence="3">
    <location>
        <begin position="178"/>
        <end position="268"/>
    </location>
</feature>
<evidence type="ECO:0000259" key="3">
    <source>
        <dbReference type="Pfam" id="PF07687"/>
    </source>
</evidence>
<keyword evidence="5" id="KW-1185">Reference proteome</keyword>
<dbReference type="Pfam" id="PF01546">
    <property type="entry name" value="Peptidase_M20"/>
    <property type="match status" value="1"/>
</dbReference>
<dbReference type="Gene3D" id="3.40.630.10">
    <property type="entry name" value="Zn peptidases"/>
    <property type="match status" value="1"/>
</dbReference>
<feature type="binding site" evidence="2">
    <location>
        <position position="91"/>
    </location>
    <ligand>
        <name>Mn(2+)</name>
        <dbReference type="ChEBI" id="CHEBI:29035"/>
        <label>2</label>
    </ligand>
</feature>
<evidence type="ECO:0000256" key="1">
    <source>
        <dbReference type="ARBA" id="ARBA00022801"/>
    </source>
</evidence>
<dbReference type="SUPFAM" id="SSF53187">
    <property type="entry name" value="Zn-dependent exopeptidases"/>
    <property type="match status" value="1"/>
</dbReference>
<dbReference type="PIRSF" id="PIRSF005962">
    <property type="entry name" value="Pept_M20D_amidohydro"/>
    <property type="match status" value="1"/>
</dbReference>
<dbReference type="SUPFAM" id="SSF55031">
    <property type="entry name" value="Bacterial exopeptidase dimerisation domain"/>
    <property type="match status" value="1"/>
</dbReference>
<evidence type="ECO:0000256" key="2">
    <source>
        <dbReference type="PIRSR" id="PIRSR005962-1"/>
    </source>
</evidence>
<sequence length="378" mass="42249">MNVEDVRKWRRDLHQIPELGLKEFQTKAYLKKQLEAMGYTPMDILETGLYVYIDQGKDNTIAFRTDMDALPITEKNDCDFVSKHEGVMHACGHDGHMSALLGFAKRLSEEQHHFDVNLLLLFQPAEEAPGAAKLIVESGLLDRYNVKAIYGIHLMPTLDEGVVASKAGPLMAECGEIDVTIHGQDAHAGLPHLGVDAITIASILINQYQQILTRMKTPFEPAIINIGEIHGGQARNSVASTVEMHGTVRTYSDEVFAMLMKHIEDLHQGAEKAYGCTIDWSCPPMYPPVLNNAKLFQHAQSSYPIEQLSTPLMLAEDFAFYQKAIPGLFVFVGTRSSRYQSGLHTDRFNFNEEVLLKAVDMYMSIAENFKGAMCDELL</sequence>
<dbReference type="AlphaFoldDB" id="A0A3G9JGV8"/>
<feature type="binding site" evidence="2">
    <location>
        <position position="127"/>
    </location>
    <ligand>
        <name>Mn(2+)</name>
        <dbReference type="ChEBI" id="CHEBI:29035"/>
        <label>2</label>
    </ligand>
</feature>
<evidence type="ECO:0000313" key="5">
    <source>
        <dbReference type="Proteomes" id="UP000268059"/>
    </source>
</evidence>
<dbReference type="KEGG" id="ebm:SG0102_25490"/>
<feature type="binding site" evidence="2">
    <location>
        <position position="344"/>
    </location>
    <ligand>
        <name>Mn(2+)</name>
        <dbReference type="ChEBI" id="CHEBI:29035"/>
        <label>2</label>
    </ligand>
</feature>
<dbReference type="InterPro" id="IPR011650">
    <property type="entry name" value="Peptidase_M20_dimer"/>
</dbReference>
<dbReference type="FunCoup" id="A0A3G9JGV8">
    <property type="interactions" value="119"/>
</dbReference>
<protein>
    <submittedName>
        <fullName evidence="4">Peptidase</fullName>
    </submittedName>
</protein>
<dbReference type="InParanoid" id="A0A3G9JGV8"/>
<dbReference type="Gene3D" id="3.30.70.360">
    <property type="match status" value="1"/>
</dbReference>
<organism evidence="4 5">
    <name type="scientific">Intestinibaculum porci</name>
    <dbReference type="NCBI Taxonomy" id="2487118"/>
    <lineage>
        <taxon>Bacteria</taxon>
        <taxon>Bacillati</taxon>
        <taxon>Bacillota</taxon>
        <taxon>Erysipelotrichia</taxon>
        <taxon>Erysipelotrichales</taxon>
        <taxon>Erysipelotrichaceae</taxon>
        <taxon>Intestinibaculum</taxon>
    </lineage>
</organism>
<dbReference type="PANTHER" id="PTHR11014:SF63">
    <property type="entry name" value="METALLOPEPTIDASE, PUTATIVE (AFU_ORTHOLOGUE AFUA_6G09600)-RELATED"/>
    <property type="match status" value="1"/>
</dbReference>
<dbReference type="GO" id="GO:0019877">
    <property type="term" value="P:diaminopimelate biosynthetic process"/>
    <property type="evidence" value="ECO:0007669"/>
    <property type="project" value="UniProtKB-ARBA"/>
</dbReference>
<reference evidence="4 5" key="1">
    <citation type="submission" date="2018-11" db="EMBL/GenBank/DDBJ databases">
        <title>Novel Erysipelotrichaceae bacterium isolated from small intestine of a swine.</title>
        <authorList>
            <person name="Kim J.S."/>
            <person name="Choe H."/>
            <person name="Lee Y.R."/>
            <person name="Kim K.M."/>
            <person name="Park D.S."/>
        </authorList>
    </citation>
    <scope>NUCLEOTIDE SEQUENCE [LARGE SCALE GENOMIC DNA]</scope>
    <source>
        <strain evidence="4 5">SG0102</strain>
    </source>
</reference>
<dbReference type="CDD" id="cd03886">
    <property type="entry name" value="M20_Acy1"/>
    <property type="match status" value="1"/>
</dbReference>
<dbReference type="InterPro" id="IPR036264">
    <property type="entry name" value="Bact_exopeptidase_dim_dom"/>
</dbReference>
<dbReference type="InterPro" id="IPR017439">
    <property type="entry name" value="Amidohydrolase"/>
</dbReference>
<dbReference type="InterPro" id="IPR002933">
    <property type="entry name" value="Peptidase_M20"/>
</dbReference>
<gene>
    <name evidence="4" type="ORF">SG0102_25490</name>
</gene>
<keyword evidence="1" id="KW-0378">Hydrolase</keyword>
<feature type="binding site" evidence="2">
    <location>
        <position position="93"/>
    </location>
    <ligand>
        <name>Mn(2+)</name>
        <dbReference type="ChEBI" id="CHEBI:29035"/>
        <label>2</label>
    </ligand>
</feature>
<accession>A0A3G9JGV8</accession>
<dbReference type="GO" id="GO:0050118">
    <property type="term" value="F:N-acetyldiaminopimelate deacetylase activity"/>
    <property type="evidence" value="ECO:0007669"/>
    <property type="project" value="UniProtKB-ARBA"/>
</dbReference>
<dbReference type="RefSeq" id="WP_125120321.1">
    <property type="nucleotide sequence ID" value="NZ_AP019309.1"/>
</dbReference>
<dbReference type="FunFam" id="3.30.70.360:FF:000001">
    <property type="entry name" value="N-acetyldiaminopimelate deacetylase"/>
    <property type="match status" value="1"/>
</dbReference>
<dbReference type="GO" id="GO:0046872">
    <property type="term" value="F:metal ion binding"/>
    <property type="evidence" value="ECO:0007669"/>
    <property type="project" value="UniProtKB-KW"/>
</dbReference>
<dbReference type="OrthoDB" id="9776731at2"/>